<comment type="caution">
    <text evidence="1">The sequence shown here is derived from an EMBL/GenBank/DDBJ whole genome shotgun (WGS) entry which is preliminary data.</text>
</comment>
<accession>A0AAV4S9E5</accession>
<name>A0AAV4S9E5_9ARAC</name>
<keyword evidence="2" id="KW-1185">Reference proteome</keyword>
<proteinExistence type="predicted"/>
<gene>
    <name evidence="1" type="ORF">CDAR_206711</name>
</gene>
<evidence type="ECO:0000313" key="2">
    <source>
        <dbReference type="Proteomes" id="UP001054837"/>
    </source>
</evidence>
<dbReference type="AlphaFoldDB" id="A0AAV4S9E5"/>
<reference evidence="1 2" key="1">
    <citation type="submission" date="2021-06" db="EMBL/GenBank/DDBJ databases">
        <title>Caerostris darwini draft genome.</title>
        <authorList>
            <person name="Kono N."/>
            <person name="Arakawa K."/>
        </authorList>
    </citation>
    <scope>NUCLEOTIDE SEQUENCE [LARGE SCALE GENOMIC DNA]</scope>
</reference>
<dbReference type="Proteomes" id="UP001054837">
    <property type="component" value="Unassembled WGS sequence"/>
</dbReference>
<dbReference type="EMBL" id="BPLQ01007290">
    <property type="protein sequence ID" value="GIY29246.1"/>
    <property type="molecule type" value="Genomic_DNA"/>
</dbReference>
<organism evidence="1 2">
    <name type="scientific">Caerostris darwini</name>
    <dbReference type="NCBI Taxonomy" id="1538125"/>
    <lineage>
        <taxon>Eukaryota</taxon>
        <taxon>Metazoa</taxon>
        <taxon>Ecdysozoa</taxon>
        <taxon>Arthropoda</taxon>
        <taxon>Chelicerata</taxon>
        <taxon>Arachnida</taxon>
        <taxon>Araneae</taxon>
        <taxon>Araneomorphae</taxon>
        <taxon>Entelegynae</taxon>
        <taxon>Araneoidea</taxon>
        <taxon>Araneidae</taxon>
        <taxon>Caerostris</taxon>
    </lineage>
</organism>
<evidence type="ECO:0000313" key="1">
    <source>
        <dbReference type="EMBL" id="GIY29246.1"/>
    </source>
</evidence>
<protein>
    <submittedName>
        <fullName evidence="1">Uncharacterized protein</fullName>
    </submittedName>
</protein>
<sequence>MTATPESFKSARLATMTTTKDTDYKIALTMTTLNPDFRLFQKCWTPVYDYNSLPHTYPNLMCQSLRIKDDKMSCYKKLRLNLANALKNSSVSNTTKSEHSSFYSGYTTWNV</sequence>